<organism evidence="2 3">
    <name type="scientific">Pseudozyma flocculosa</name>
    <dbReference type="NCBI Taxonomy" id="84751"/>
    <lineage>
        <taxon>Eukaryota</taxon>
        <taxon>Fungi</taxon>
        <taxon>Dikarya</taxon>
        <taxon>Basidiomycota</taxon>
        <taxon>Ustilaginomycotina</taxon>
        <taxon>Ustilaginomycetes</taxon>
        <taxon>Ustilaginales</taxon>
        <taxon>Ustilaginaceae</taxon>
        <taxon>Pseudozyma</taxon>
    </lineage>
</organism>
<feature type="region of interest" description="Disordered" evidence="1">
    <location>
        <begin position="387"/>
        <end position="435"/>
    </location>
</feature>
<keyword evidence="3" id="KW-1185">Reference proteome</keyword>
<feature type="region of interest" description="Disordered" evidence="1">
    <location>
        <begin position="479"/>
        <end position="506"/>
    </location>
</feature>
<dbReference type="GO" id="GO:0003700">
    <property type="term" value="F:DNA-binding transcription factor activity"/>
    <property type="evidence" value="ECO:0007669"/>
    <property type="project" value="InterPro"/>
</dbReference>
<evidence type="ECO:0008006" key="4">
    <source>
        <dbReference type="Google" id="ProtNLM"/>
    </source>
</evidence>
<reference evidence="2 3" key="1">
    <citation type="submission" date="2018-03" db="EMBL/GenBank/DDBJ databases">
        <authorList>
            <person name="Guldener U."/>
        </authorList>
    </citation>
    <scope>NUCLEOTIDE SEQUENCE [LARGE SCALE GENOMIC DNA]</scope>
    <source>
        <strain evidence="2 3">DAOM196992</strain>
    </source>
</reference>
<dbReference type="Gene3D" id="1.20.5.170">
    <property type="match status" value="1"/>
</dbReference>
<accession>A0A5C3ESW1</accession>
<evidence type="ECO:0000256" key="1">
    <source>
        <dbReference type="SAM" id="MobiDB-lite"/>
    </source>
</evidence>
<dbReference type="EMBL" id="OOIP01000001">
    <property type="protein sequence ID" value="SPO34597.1"/>
    <property type="molecule type" value="Genomic_DNA"/>
</dbReference>
<dbReference type="SUPFAM" id="SSF57959">
    <property type="entry name" value="Leucine zipper domain"/>
    <property type="match status" value="1"/>
</dbReference>
<feature type="compositionally biased region" description="Basic residues" evidence="1">
    <location>
        <begin position="405"/>
        <end position="418"/>
    </location>
</feature>
<protein>
    <recommendedName>
        <fullName evidence="4">BZIP domain-containing protein</fullName>
    </recommendedName>
</protein>
<sequence length="531" mass="55537">MSEDTSSRQRSRNAQAQADLRARRKQYIKSLEGTVAALESCVRQLRVQNHDLYRQVDEANSIRGGPSSSSSSSSMSPPLQSEQAEALASENRRLHQLLAEVGLAAAASAKLARVGKDLPYLPSSNDQQQHHQQQQQQLSYIDAAEAARIHQVVEASLNAGGPQSYTAAFTAASASSSSSSASVAASRSTPRWTDSQSIQAKHRRVSEAKAFANETRFQLGLQSSPDAHSSSFDSAATDVDGGLKPYPSIDVTTAAPLFPPQLTVAPSDATSIGHGASMTAIPDSNFDPALVFLQTPGHSATATATATAAAHGGANVAAWDPVGRCDASMPSSAPGARALSDTAATMSPAPYAASSSSSSIAASPLQRGNHLEATSWPNSAYGVLASPSGSHSVDTMLDHPSSDYRHHHPHPHHYHAHAHGQAAGFGDSPTPHPAKRARVEEAARPSTSYGDQRTHSVLCHNGGDANPFAAHAQGASTDAVGWYHPSSSSHHHHTHSRPSTSSGASTVVPDPSFLPFSGIRTAPRVASMLAF</sequence>
<name>A0A5C3ESW1_9BASI</name>
<feature type="region of interest" description="Disordered" evidence="1">
    <location>
        <begin position="1"/>
        <end position="21"/>
    </location>
</feature>
<proteinExistence type="predicted"/>
<evidence type="ECO:0000313" key="3">
    <source>
        <dbReference type="Proteomes" id="UP000323386"/>
    </source>
</evidence>
<dbReference type="Proteomes" id="UP000323386">
    <property type="component" value="Unassembled WGS sequence"/>
</dbReference>
<dbReference type="AlphaFoldDB" id="A0A5C3ESW1"/>
<dbReference type="InterPro" id="IPR046347">
    <property type="entry name" value="bZIP_sf"/>
</dbReference>
<evidence type="ECO:0000313" key="2">
    <source>
        <dbReference type="EMBL" id="SPO34597.1"/>
    </source>
</evidence>
<feature type="compositionally biased region" description="Low complexity" evidence="1">
    <location>
        <begin position="66"/>
        <end position="78"/>
    </location>
</feature>
<feature type="region of interest" description="Disordered" evidence="1">
    <location>
        <begin position="56"/>
        <end position="87"/>
    </location>
</feature>
<gene>
    <name evidence="2" type="ORF">PSFLO_00068</name>
</gene>
<dbReference type="CDD" id="cd14688">
    <property type="entry name" value="bZIP_YAP"/>
    <property type="match status" value="1"/>
</dbReference>
<feature type="region of interest" description="Disordered" evidence="1">
    <location>
        <begin position="119"/>
        <end position="139"/>
    </location>
</feature>
<dbReference type="OrthoDB" id="2285533at2759"/>